<keyword evidence="3 6" id="KW-0067">ATP-binding</keyword>
<keyword evidence="2 6" id="KW-0547">Nucleotide-binding</keyword>
<dbReference type="HAMAP" id="MF_02207">
    <property type="entry name" value="MreB"/>
    <property type="match status" value="1"/>
</dbReference>
<name>A0ABR7ES25_9FIRM</name>
<evidence type="ECO:0000313" key="8">
    <source>
        <dbReference type="Proteomes" id="UP000647235"/>
    </source>
</evidence>
<dbReference type="EMBL" id="JACOOY010000002">
    <property type="protein sequence ID" value="MBC5664147.1"/>
    <property type="molecule type" value="Genomic_DNA"/>
</dbReference>
<evidence type="ECO:0000256" key="4">
    <source>
        <dbReference type="ARBA" id="ARBA00022960"/>
    </source>
</evidence>
<dbReference type="Pfam" id="PF06723">
    <property type="entry name" value="MreB_Mbl"/>
    <property type="match status" value="1"/>
</dbReference>
<comment type="similarity">
    <text evidence="5 6">Belongs to the FtsA/MreB family.</text>
</comment>
<keyword evidence="4 6" id="KW-0133">Cell shape</keyword>
<dbReference type="InterPro" id="IPR056546">
    <property type="entry name" value="MreB_MamK-like"/>
</dbReference>
<comment type="subcellular location">
    <subcellularLocation>
        <location evidence="6">Cytoplasm</location>
    </subcellularLocation>
    <text evidence="6">Membrane-associated.</text>
</comment>
<comment type="caution">
    <text evidence="6">Lacks conserved residue(s) required for the propagation of feature annotation.</text>
</comment>
<dbReference type="Gene3D" id="3.30.420.40">
    <property type="match status" value="2"/>
</dbReference>
<reference evidence="7 8" key="1">
    <citation type="submission" date="2020-08" db="EMBL/GenBank/DDBJ databases">
        <title>Genome public.</title>
        <authorList>
            <person name="Liu C."/>
            <person name="Sun Q."/>
        </authorList>
    </citation>
    <scope>NUCLEOTIDE SEQUENCE [LARGE SCALE GENOMIC DNA]</scope>
    <source>
        <strain evidence="7 8">NSJ-36</strain>
    </source>
</reference>
<dbReference type="SUPFAM" id="SSF53067">
    <property type="entry name" value="Actin-like ATPase domain"/>
    <property type="match status" value="2"/>
</dbReference>
<dbReference type="RefSeq" id="WP_021861000.1">
    <property type="nucleotide sequence ID" value="NZ_JACOOY010000002.1"/>
</dbReference>
<protein>
    <recommendedName>
        <fullName evidence="6">Cell shape-determining protein MreB</fullName>
    </recommendedName>
</protein>
<sequence length="340" mass="37813">MARNTYGLDLGSYEIKVYDKKKDTIWKEKDVIAIKDGTEIFAVGDDAYGMYEKAPDNINVVFPMKEGVISHFNDMQFLLQNLLKKGRQFARGSEYVIAVPTDVTEVEKKAFFDLVIHSTAKAKEVNIVERSIADAVGLGLDVKETKGVLIVNFGGETTELSVLAEGGMVLNRLLKLGGTAYDQAIVNLVRHSHDFLIGHHTAEILRKRFGVFTGEKDAALSVAGRDLITGLPMRKTISYTLIRAALRDPLLDCVRAIHSLLDRTPPEVRKAIHENGIYLTGGMAYMPGLETYIEKATGIHTSTSSEPDICVVNGLEKIIKSKELSKLAYSMLDQNYRWMR</sequence>
<evidence type="ECO:0000256" key="1">
    <source>
        <dbReference type="ARBA" id="ARBA00022490"/>
    </source>
</evidence>
<organism evidence="7 8">
    <name type="scientific">Dorea hominis</name>
    <dbReference type="NCBI Taxonomy" id="2763040"/>
    <lineage>
        <taxon>Bacteria</taxon>
        <taxon>Bacillati</taxon>
        <taxon>Bacillota</taxon>
        <taxon>Clostridia</taxon>
        <taxon>Lachnospirales</taxon>
        <taxon>Lachnospiraceae</taxon>
        <taxon>Dorea</taxon>
    </lineage>
</organism>
<evidence type="ECO:0000256" key="5">
    <source>
        <dbReference type="ARBA" id="ARBA00023458"/>
    </source>
</evidence>
<evidence type="ECO:0000256" key="2">
    <source>
        <dbReference type="ARBA" id="ARBA00022741"/>
    </source>
</evidence>
<dbReference type="InterPro" id="IPR043129">
    <property type="entry name" value="ATPase_NBD"/>
</dbReference>
<keyword evidence="1 6" id="KW-0963">Cytoplasm</keyword>
<evidence type="ECO:0000313" key="7">
    <source>
        <dbReference type="EMBL" id="MBC5664147.1"/>
    </source>
</evidence>
<accession>A0ABR7ES25</accession>
<keyword evidence="8" id="KW-1185">Reference proteome</keyword>
<dbReference type="PRINTS" id="PR01652">
    <property type="entry name" value="SHAPEPROTEIN"/>
</dbReference>
<dbReference type="PANTHER" id="PTHR42749:SF1">
    <property type="entry name" value="CELL SHAPE-DETERMINING PROTEIN MREB"/>
    <property type="match status" value="1"/>
</dbReference>
<comment type="caution">
    <text evidence="7">The sequence shown here is derived from an EMBL/GenBank/DDBJ whole genome shotgun (WGS) entry which is preliminary data.</text>
</comment>
<dbReference type="InterPro" id="IPR004753">
    <property type="entry name" value="MreB"/>
</dbReference>
<proteinExistence type="inferred from homology"/>
<dbReference type="Proteomes" id="UP000647235">
    <property type="component" value="Unassembled WGS sequence"/>
</dbReference>
<evidence type="ECO:0000256" key="6">
    <source>
        <dbReference type="HAMAP-Rule" id="MF_02207"/>
    </source>
</evidence>
<gene>
    <name evidence="6" type="primary">mreB</name>
    <name evidence="7" type="ORF">H8S07_02445</name>
</gene>
<evidence type="ECO:0000256" key="3">
    <source>
        <dbReference type="ARBA" id="ARBA00022840"/>
    </source>
</evidence>
<comment type="function">
    <text evidence="6">Forms membrane-associated dynamic filaments that are essential for cell shape determination. Acts by regulating cell wall synthesis and cell elongation, and thus cell shape. A feedback loop between cell geometry and MreB localization may maintain elongated cell shape by targeting cell wall growth to regions of negative cell wall curvature.</text>
</comment>
<dbReference type="PANTHER" id="PTHR42749">
    <property type="entry name" value="CELL SHAPE-DETERMINING PROTEIN MREB"/>
    <property type="match status" value="1"/>
</dbReference>
<comment type="subunit">
    <text evidence="6">Forms polymers.</text>
</comment>